<gene>
    <name evidence="1" type="ORF">UFOVP63_17</name>
</gene>
<sequence length="79" mass="8840">MITFEDVDGQTIATILDDTGNDEDLQVIWSEGDELLYLSQSLQCGCDDPVITITATQGLYLRDILNDILIEEEEDDEEA</sequence>
<name>A0A6J5KWP0_9CAUD</name>
<proteinExistence type="predicted"/>
<protein>
    <recommendedName>
        <fullName evidence="2">DUF1292 domain-containing protein</fullName>
    </recommendedName>
</protein>
<organism evidence="1">
    <name type="scientific">uncultured Caudovirales phage</name>
    <dbReference type="NCBI Taxonomy" id="2100421"/>
    <lineage>
        <taxon>Viruses</taxon>
        <taxon>Duplodnaviria</taxon>
        <taxon>Heunggongvirae</taxon>
        <taxon>Uroviricota</taxon>
        <taxon>Caudoviricetes</taxon>
        <taxon>Peduoviridae</taxon>
        <taxon>Maltschvirus</taxon>
        <taxon>Maltschvirus maltsch</taxon>
    </lineage>
</organism>
<dbReference type="EMBL" id="LR796183">
    <property type="protein sequence ID" value="CAB4124630.1"/>
    <property type="molecule type" value="Genomic_DNA"/>
</dbReference>
<evidence type="ECO:0000313" key="1">
    <source>
        <dbReference type="EMBL" id="CAB4124630.1"/>
    </source>
</evidence>
<accession>A0A6J5KWP0</accession>
<reference evidence="1" key="1">
    <citation type="submission" date="2020-04" db="EMBL/GenBank/DDBJ databases">
        <authorList>
            <person name="Chiriac C."/>
            <person name="Salcher M."/>
            <person name="Ghai R."/>
            <person name="Kavagutti S V."/>
        </authorList>
    </citation>
    <scope>NUCLEOTIDE SEQUENCE</scope>
</reference>
<evidence type="ECO:0008006" key="2">
    <source>
        <dbReference type="Google" id="ProtNLM"/>
    </source>
</evidence>